<evidence type="ECO:0000313" key="2">
    <source>
        <dbReference type="EMBL" id="MDN5202823.1"/>
    </source>
</evidence>
<gene>
    <name evidence="2" type="ORF">QQ008_15645</name>
</gene>
<proteinExistence type="predicted"/>
<feature type="domain" description="DUF1990" evidence="1">
    <location>
        <begin position="44"/>
        <end position="175"/>
    </location>
</feature>
<dbReference type="Proteomes" id="UP001172082">
    <property type="component" value="Unassembled WGS sequence"/>
</dbReference>
<evidence type="ECO:0000313" key="3">
    <source>
        <dbReference type="Proteomes" id="UP001172082"/>
    </source>
</evidence>
<accession>A0ABT8KRM0</accession>
<keyword evidence="3" id="KW-1185">Reference proteome</keyword>
<dbReference type="EMBL" id="JAUJEA010000005">
    <property type="protein sequence ID" value="MDN5202823.1"/>
    <property type="molecule type" value="Genomic_DNA"/>
</dbReference>
<dbReference type="InterPro" id="IPR018960">
    <property type="entry name" value="DUF1990"/>
</dbReference>
<reference evidence="2" key="1">
    <citation type="submission" date="2023-06" db="EMBL/GenBank/DDBJ databases">
        <title>Genomic of Parafulvivirga corallium.</title>
        <authorList>
            <person name="Wang G."/>
        </authorList>
    </citation>
    <scope>NUCLEOTIDE SEQUENCE</scope>
    <source>
        <strain evidence="2">BMA10</strain>
    </source>
</reference>
<sequence>MKIFLIDQKHKLPEHLDRLKSVSIMSYEQAKLKEQVSTIELAQNFKKVNRKILFDYRIFPQRIMTFLTQWRYENREIRQGDTIVQQVYIPPLIDFSQKIIFGVRIKEVIDETNRFGFSYETLEGHVERGISTFTMEQGGDRTIFKIHTFSTPGNILTKLIGPVFSRPYQSYCTKAALRNFRTNVESE</sequence>
<organism evidence="2 3">
    <name type="scientific">Splendidivirga corallicola</name>
    <dbReference type="NCBI Taxonomy" id="3051826"/>
    <lineage>
        <taxon>Bacteria</taxon>
        <taxon>Pseudomonadati</taxon>
        <taxon>Bacteroidota</taxon>
        <taxon>Cytophagia</taxon>
        <taxon>Cytophagales</taxon>
        <taxon>Splendidivirgaceae</taxon>
        <taxon>Splendidivirga</taxon>
    </lineage>
</organism>
<dbReference type="RefSeq" id="WP_346752842.1">
    <property type="nucleotide sequence ID" value="NZ_JAUJEA010000005.1"/>
</dbReference>
<protein>
    <submittedName>
        <fullName evidence="2">DUF1990 family protein</fullName>
    </submittedName>
</protein>
<comment type="caution">
    <text evidence="2">The sequence shown here is derived from an EMBL/GenBank/DDBJ whole genome shotgun (WGS) entry which is preliminary data.</text>
</comment>
<name>A0ABT8KRM0_9BACT</name>
<dbReference type="Pfam" id="PF09348">
    <property type="entry name" value="DUF1990"/>
    <property type="match status" value="1"/>
</dbReference>
<evidence type="ECO:0000259" key="1">
    <source>
        <dbReference type="Pfam" id="PF09348"/>
    </source>
</evidence>